<feature type="chain" id="PRO_5047285515" description="NmrA-like domain-containing protein" evidence="2">
    <location>
        <begin position="24"/>
        <end position="258"/>
    </location>
</feature>
<feature type="region of interest" description="Disordered" evidence="1">
    <location>
        <begin position="103"/>
        <end position="135"/>
    </location>
</feature>
<proteinExistence type="predicted"/>
<comment type="caution">
    <text evidence="3">The sequence shown here is derived from an EMBL/GenBank/DDBJ whole genome shotgun (WGS) entry which is preliminary data.</text>
</comment>
<evidence type="ECO:0000256" key="1">
    <source>
        <dbReference type="SAM" id="MobiDB-lite"/>
    </source>
</evidence>
<evidence type="ECO:0000313" key="3">
    <source>
        <dbReference type="EMBL" id="KAK7553470.1"/>
    </source>
</evidence>
<keyword evidence="2" id="KW-0732">Signal</keyword>
<sequence>MIHIKFLLFAPVLLTSPPGPNFSNYPPTFLQMLTDQQPTNRMPIYYFTFGFKHVASRNHDDIEVVANPKPLEISSGLQGSRSTCIMGKNYCLIDTSHVHSSSRSQYHLATKQQQHNRASNRTASPALSNNHTTKMPPNVLVTGASGYLVGSFLAAWAADSNNIITTGYDTLYALVRCDLTPDGTRKLVSEEKGKRGFYRASSGSVRWDDIYAAAGRALVKRGVIIYATVRRADDEMVKAMARGLNVGSESVVFKIGGQ</sequence>
<gene>
    <name evidence="3" type="ORF">IWX46DRAFT_666570</name>
</gene>
<evidence type="ECO:0008006" key="5">
    <source>
        <dbReference type="Google" id="ProtNLM"/>
    </source>
</evidence>
<evidence type="ECO:0000313" key="4">
    <source>
        <dbReference type="Proteomes" id="UP001365128"/>
    </source>
</evidence>
<feature type="signal peptide" evidence="2">
    <location>
        <begin position="1"/>
        <end position="23"/>
    </location>
</feature>
<dbReference type="EMBL" id="JBBPDW010000004">
    <property type="protein sequence ID" value="KAK7553470.1"/>
    <property type="molecule type" value="Genomic_DNA"/>
</dbReference>
<protein>
    <recommendedName>
        <fullName evidence="5">NmrA-like domain-containing protein</fullName>
    </recommendedName>
</protein>
<dbReference type="Proteomes" id="UP001365128">
    <property type="component" value="Unassembled WGS sequence"/>
</dbReference>
<organism evidence="3 4">
    <name type="scientific">Phyllosticta citricarpa</name>
    <dbReference type="NCBI Taxonomy" id="55181"/>
    <lineage>
        <taxon>Eukaryota</taxon>
        <taxon>Fungi</taxon>
        <taxon>Dikarya</taxon>
        <taxon>Ascomycota</taxon>
        <taxon>Pezizomycotina</taxon>
        <taxon>Dothideomycetes</taxon>
        <taxon>Dothideomycetes incertae sedis</taxon>
        <taxon>Botryosphaeriales</taxon>
        <taxon>Phyllostictaceae</taxon>
        <taxon>Phyllosticta</taxon>
    </lineage>
</organism>
<reference evidence="3 4" key="1">
    <citation type="submission" date="2024-04" db="EMBL/GenBank/DDBJ databases">
        <title>Phyllosticta paracitricarpa is synonymous to the EU quarantine fungus P. citricarpa based on phylogenomic analyses.</title>
        <authorList>
            <consortium name="Lawrence Berkeley National Laboratory"/>
            <person name="Van Ingen-Buijs V.A."/>
            <person name="Van Westerhoven A.C."/>
            <person name="Haridas S."/>
            <person name="Skiadas P."/>
            <person name="Martin F."/>
            <person name="Groenewald J.Z."/>
            <person name="Crous P.W."/>
            <person name="Seidl M.F."/>
        </authorList>
    </citation>
    <scope>NUCLEOTIDE SEQUENCE [LARGE SCALE GENOMIC DNA]</scope>
    <source>
        <strain evidence="3 4">CBS 122670</strain>
    </source>
</reference>
<evidence type="ECO:0000256" key="2">
    <source>
        <dbReference type="SAM" id="SignalP"/>
    </source>
</evidence>
<keyword evidence="4" id="KW-1185">Reference proteome</keyword>
<accession>A0ABR1MM29</accession>
<name>A0ABR1MM29_9PEZI</name>